<name>A0A9P0M367_ACAOB</name>
<dbReference type="InterPro" id="IPR036179">
    <property type="entry name" value="Ig-like_dom_sf"/>
</dbReference>
<evidence type="ECO:0000259" key="9">
    <source>
        <dbReference type="PROSITE" id="PS50835"/>
    </source>
</evidence>
<dbReference type="InterPro" id="IPR003591">
    <property type="entry name" value="Leu-rich_rpt_typical-subtyp"/>
</dbReference>
<keyword evidence="5" id="KW-0325">Glycoprotein</keyword>
<feature type="signal peptide" evidence="8">
    <location>
        <begin position="1"/>
        <end position="16"/>
    </location>
</feature>
<dbReference type="Gene3D" id="3.80.10.10">
    <property type="entry name" value="Ribonuclease Inhibitor"/>
    <property type="match status" value="2"/>
</dbReference>
<dbReference type="AlphaFoldDB" id="A0A9P0M367"/>
<dbReference type="GO" id="GO:0071944">
    <property type="term" value="C:cell periphery"/>
    <property type="evidence" value="ECO:0007669"/>
    <property type="project" value="UniProtKB-ARBA"/>
</dbReference>
<sequence>MAALVLGLVVATAAVAAPDWMDCPTPCRCKWSSGKKTALCREAGFTSIPGTLDEDIQVLDLSGNAISKLSKSAFENVGLIHLQRIYLSNAGLTEIHRDAFRNLTILIEVDLSHNDIREFHPMTFRGNERLRVLYLSGNPLTKLVRAQFPPLPHLRTLELEGCNLEFVHKDALIYLAALETLNLKYNLLRNISEATFVNLANLKTLLLDSNPWRCDCDLRGFRNWFLNSKLYSLPLLCYEPLRLTGKHWGDVPPEEFACPPQLYPYPQLQVQAEAGGRITFGCRVTGDPIPEVSWLYDGYPINRTWIMIEAEYQWTNVSVNNVSESDVGTYTCLAKNLLDTASMNFSLVLPEVVTATTVSKSNNKIVWWGLLVVSLAVMFSAVITITAVCCVRNKNLTQRRNLKASVSFTDQEKKLLDVSIATTTDRGSDSCEALGPEVEMIEPPVHITIEREPVSSNLVGRKINTM</sequence>
<evidence type="ECO:0000313" key="12">
    <source>
        <dbReference type="Proteomes" id="UP001152888"/>
    </source>
</evidence>
<dbReference type="InterPro" id="IPR007110">
    <property type="entry name" value="Ig-like_dom"/>
</dbReference>
<dbReference type="Pfam" id="PF13855">
    <property type="entry name" value="LRR_8"/>
    <property type="match status" value="2"/>
</dbReference>
<gene>
    <name evidence="10" type="ORF">ACAOBT_LOCUS23671</name>
    <name evidence="11" type="ORF">ACAOBT_LOCUS27735</name>
</gene>
<organism evidence="11 12">
    <name type="scientific">Acanthoscelides obtectus</name>
    <name type="common">Bean weevil</name>
    <name type="synonym">Bruchus obtectus</name>
    <dbReference type="NCBI Taxonomy" id="200917"/>
    <lineage>
        <taxon>Eukaryota</taxon>
        <taxon>Metazoa</taxon>
        <taxon>Ecdysozoa</taxon>
        <taxon>Arthropoda</taxon>
        <taxon>Hexapoda</taxon>
        <taxon>Insecta</taxon>
        <taxon>Pterygota</taxon>
        <taxon>Neoptera</taxon>
        <taxon>Endopterygota</taxon>
        <taxon>Coleoptera</taxon>
        <taxon>Polyphaga</taxon>
        <taxon>Cucujiformia</taxon>
        <taxon>Chrysomeloidea</taxon>
        <taxon>Chrysomelidae</taxon>
        <taxon>Bruchinae</taxon>
        <taxon>Bruchini</taxon>
        <taxon>Acanthoscelides</taxon>
    </lineage>
</organism>
<evidence type="ECO:0000313" key="11">
    <source>
        <dbReference type="EMBL" id="CAH2003972.1"/>
    </source>
</evidence>
<evidence type="ECO:0000256" key="6">
    <source>
        <dbReference type="ARBA" id="ARBA00023319"/>
    </source>
</evidence>
<dbReference type="InterPro" id="IPR032675">
    <property type="entry name" value="LRR_dom_sf"/>
</dbReference>
<dbReference type="PROSITE" id="PS51450">
    <property type="entry name" value="LRR"/>
    <property type="match status" value="1"/>
</dbReference>
<evidence type="ECO:0000256" key="2">
    <source>
        <dbReference type="ARBA" id="ARBA00022729"/>
    </source>
</evidence>
<protein>
    <recommendedName>
        <fullName evidence="9">Ig-like domain-containing protein</fullName>
    </recommendedName>
</protein>
<feature type="transmembrane region" description="Helical" evidence="7">
    <location>
        <begin position="365"/>
        <end position="391"/>
    </location>
</feature>
<dbReference type="OrthoDB" id="1099686at2759"/>
<dbReference type="PANTHER" id="PTHR24366:SF87">
    <property type="entry name" value="KEKKON 6, ISOFORM B"/>
    <property type="match status" value="1"/>
</dbReference>
<dbReference type="Pfam" id="PF07679">
    <property type="entry name" value="I-set"/>
    <property type="match status" value="1"/>
</dbReference>
<dbReference type="SMART" id="SM00408">
    <property type="entry name" value="IGc2"/>
    <property type="match status" value="1"/>
</dbReference>
<dbReference type="EMBL" id="CAKOFQ010007567">
    <property type="protein sequence ID" value="CAH2003972.1"/>
    <property type="molecule type" value="Genomic_DNA"/>
</dbReference>
<dbReference type="FunFam" id="3.80.10.10:FF:000082">
    <property type="entry name" value="Leucine-rich repeat-containing 24"/>
    <property type="match status" value="1"/>
</dbReference>
<evidence type="ECO:0000256" key="3">
    <source>
        <dbReference type="ARBA" id="ARBA00022737"/>
    </source>
</evidence>
<evidence type="ECO:0000256" key="1">
    <source>
        <dbReference type="ARBA" id="ARBA00022614"/>
    </source>
</evidence>
<dbReference type="SUPFAM" id="SSF48726">
    <property type="entry name" value="Immunoglobulin"/>
    <property type="match status" value="1"/>
</dbReference>
<dbReference type="SUPFAM" id="SSF52058">
    <property type="entry name" value="L domain-like"/>
    <property type="match status" value="1"/>
</dbReference>
<dbReference type="PROSITE" id="PS50835">
    <property type="entry name" value="IG_LIKE"/>
    <property type="match status" value="1"/>
</dbReference>
<dbReference type="Proteomes" id="UP001152888">
    <property type="component" value="Unassembled WGS sequence"/>
</dbReference>
<keyword evidence="7" id="KW-0812">Transmembrane</keyword>
<proteinExistence type="predicted"/>
<dbReference type="SMART" id="SM00409">
    <property type="entry name" value="IG"/>
    <property type="match status" value="1"/>
</dbReference>
<dbReference type="FunFam" id="2.60.40.10:FF:000032">
    <property type="entry name" value="palladin isoform X1"/>
    <property type="match status" value="1"/>
</dbReference>
<evidence type="ECO:0000313" key="10">
    <source>
        <dbReference type="EMBL" id="CAH1997326.1"/>
    </source>
</evidence>
<keyword evidence="4" id="KW-1015">Disulfide bond</keyword>
<keyword evidence="7" id="KW-0472">Membrane</keyword>
<keyword evidence="3" id="KW-0677">Repeat</keyword>
<dbReference type="InterPro" id="IPR013098">
    <property type="entry name" value="Ig_I-set"/>
</dbReference>
<dbReference type="SMART" id="SM00082">
    <property type="entry name" value="LRRCT"/>
    <property type="match status" value="1"/>
</dbReference>
<evidence type="ECO:0000256" key="4">
    <source>
        <dbReference type="ARBA" id="ARBA00023157"/>
    </source>
</evidence>
<evidence type="ECO:0000256" key="8">
    <source>
        <dbReference type="SAM" id="SignalP"/>
    </source>
</evidence>
<feature type="chain" id="PRO_5040652870" description="Ig-like domain-containing protein" evidence="8">
    <location>
        <begin position="17"/>
        <end position="466"/>
    </location>
</feature>
<accession>A0A9P0M367</accession>
<keyword evidence="6" id="KW-0393">Immunoglobulin domain</keyword>
<keyword evidence="12" id="KW-1185">Reference proteome</keyword>
<comment type="caution">
    <text evidence="11">The sequence shown here is derived from an EMBL/GenBank/DDBJ whole genome shotgun (WGS) entry which is preliminary data.</text>
</comment>
<dbReference type="InterPro" id="IPR001611">
    <property type="entry name" value="Leu-rich_rpt"/>
</dbReference>
<reference evidence="11" key="1">
    <citation type="submission" date="2022-03" db="EMBL/GenBank/DDBJ databases">
        <authorList>
            <person name="Sayadi A."/>
        </authorList>
    </citation>
    <scope>NUCLEOTIDE SEQUENCE</scope>
</reference>
<dbReference type="InterPro" id="IPR013783">
    <property type="entry name" value="Ig-like_fold"/>
</dbReference>
<evidence type="ECO:0000256" key="5">
    <source>
        <dbReference type="ARBA" id="ARBA00023180"/>
    </source>
</evidence>
<dbReference type="InterPro" id="IPR003599">
    <property type="entry name" value="Ig_sub"/>
</dbReference>
<dbReference type="SMART" id="SM00369">
    <property type="entry name" value="LRR_TYP"/>
    <property type="match status" value="6"/>
</dbReference>
<dbReference type="InterPro" id="IPR000483">
    <property type="entry name" value="Cys-rich_flank_reg_C"/>
</dbReference>
<dbReference type="EMBL" id="CAKOFQ010007282">
    <property type="protein sequence ID" value="CAH1997326.1"/>
    <property type="molecule type" value="Genomic_DNA"/>
</dbReference>
<dbReference type="InterPro" id="IPR003598">
    <property type="entry name" value="Ig_sub2"/>
</dbReference>
<keyword evidence="1" id="KW-0433">Leucine-rich repeat</keyword>
<dbReference type="PANTHER" id="PTHR24366">
    <property type="entry name" value="IG(IMMUNOGLOBULIN) AND LRR(LEUCINE RICH REPEAT) DOMAINS"/>
    <property type="match status" value="1"/>
</dbReference>
<evidence type="ECO:0000256" key="7">
    <source>
        <dbReference type="SAM" id="Phobius"/>
    </source>
</evidence>
<dbReference type="Gene3D" id="2.60.40.10">
    <property type="entry name" value="Immunoglobulins"/>
    <property type="match status" value="1"/>
</dbReference>
<keyword evidence="7" id="KW-1133">Transmembrane helix</keyword>
<feature type="domain" description="Ig-like" evidence="9">
    <location>
        <begin position="260"/>
        <end position="344"/>
    </location>
</feature>
<keyword evidence="2 8" id="KW-0732">Signal</keyword>